<evidence type="ECO:0000313" key="11">
    <source>
        <dbReference type="EMBL" id="MCX2937692.1"/>
    </source>
</evidence>
<evidence type="ECO:0000256" key="3">
    <source>
        <dbReference type="ARBA" id="ARBA00022475"/>
    </source>
</evidence>
<evidence type="ECO:0000256" key="8">
    <source>
        <dbReference type="ARBA" id="ARBA00022989"/>
    </source>
</evidence>
<keyword evidence="7" id="KW-0067">ATP-binding</keyword>
<evidence type="ECO:0000256" key="9">
    <source>
        <dbReference type="ARBA" id="ARBA00023136"/>
    </source>
</evidence>
<dbReference type="Gene3D" id="2.40.50.910">
    <property type="entry name" value="Type VII secretion system EccB, repeat 3 domain"/>
    <property type="match status" value="1"/>
</dbReference>
<evidence type="ECO:0000256" key="4">
    <source>
        <dbReference type="ARBA" id="ARBA00022692"/>
    </source>
</evidence>
<dbReference type="PANTHER" id="PTHR40765:SF2">
    <property type="entry name" value="ESX-2 SECRETION SYSTEM ATPASE ECCB2"/>
    <property type="match status" value="1"/>
</dbReference>
<reference evidence="11 12" key="1">
    <citation type="submission" date="2022-11" db="EMBL/GenBank/DDBJ databases">
        <title>Mycobacterium sp. nov.</title>
        <authorList>
            <person name="Papic B."/>
            <person name="Spicic S."/>
            <person name="Duvnjak S."/>
        </authorList>
    </citation>
    <scope>NUCLEOTIDE SEQUENCE [LARGE SCALE GENOMIC DNA]</scope>
    <source>
        <strain evidence="11 12">CVI_P4</strain>
    </source>
</reference>
<keyword evidence="4 10" id="KW-0812">Transmembrane</keyword>
<protein>
    <submittedName>
        <fullName evidence="11">Type VII secretion protein EccB</fullName>
    </submittedName>
</protein>
<evidence type="ECO:0000256" key="6">
    <source>
        <dbReference type="ARBA" id="ARBA00022801"/>
    </source>
</evidence>
<dbReference type="Proteomes" id="UP001300745">
    <property type="component" value="Unassembled WGS sequence"/>
</dbReference>
<dbReference type="PANTHER" id="PTHR40765">
    <property type="entry name" value="ESX-2 SECRETION SYSTEM ATPASE ECCB2"/>
    <property type="match status" value="1"/>
</dbReference>
<comment type="similarity">
    <text evidence="2">Belongs to the EccB family.</text>
</comment>
<dbReference type="Gene3D" id="3.30.2390.20">
    <property type="entry name" value="Type VII secretion system EccB, repeat 1 domain"/>
    <property type="match status" value="1"/>
</dbReference>
<keyword evidence="12" id="KW-1185">Reference proteome</keyword>
<comment type="subcellular location">
    <subcellularLocation>
        <location evidence="1">Cell membrane</location>
        <topology evidence="1">Single-pass membrane protein</topology>
    </subcellularLocation>
</comment>
<organism evidence="11 12">
    <name type="scientific">Mycobacterium pinniadriaticum</name>
    <dbReference type="NCBI Taxonomy" id="2994102"/>
    <lineage>
        <taxon>Bacteria</taxon>
        <taxon>Bacillati</taxon>
        <taxon>Actinomycetota</taxon>
        <taxon>Actinomycetes</taxon>
        <taxon>Mycobacteriales</taxon>
        <taxon>Mycobacteriaceae</taxon>
        <taxon>Mycobacterium</taxon>
    </lineage>
</organism>
<evidence type="ECO:0000256" key="7">
    <source>
        <dbReference type="ARBA" id="ARBA00022840"/>
    </source>
</evidence>
<dbReference type="InterPro" id="IPR042485">
    <property type="entry name" value="T7SS_EccB_R3"/>
</dbReference>
<evidence type="ECO:0000256" key="5">
    <source>
        <dbReference type="ARBA" id="ARBA00022741"/>
    </source>
</evidence>
<evidence type="ECO:0000256" key="1">
    <source>
        <dbReference type="ARBA" id="ARBA00004162"/>
    </source>
</evidence>
<keyword evidence="9 10" id="KW-0472">Membrane</keyword>
<evidence type="ECO:0000256" key="2">
    <source>
        <dbReference type="ARBA" id="ARBA00008149"/>
    </source>
</evidence>
<accession>A0ABT3SE76</accession>
<dbReference type="EMBL" id="JAPJDO010000009">
    <property type="protein sequence ID" value="MCX2937692.1"/>
    <property type="molecule type" value="Genomic_DNA"/>
</dbReference>
<dbReference type="InterPro" id="IPR044857">
    <property type="entry name" value="T7SS_EccB_R1"/>
</dbReference>
<evidence type="ECO:0000256" key="10">
    <source>
        <dbReference type="SAM" id="Phobius"/>
    </source>
</evidence>
<feature type="transmembrane region" description="Helical" evidence="10">
    <location>
        <begin position="42"/>
        <end position="61"/>
    </location>
</feature>
<evidence type="ECO:0000313" key="12">
    <source>
        <dbReference type="Proteomes" id="UP001300745"/>
    </source>
</evidence>
<keyword evidence="5" id="KW-0547">Nucleotide-binding</keyword>
<name>A0ABT3SE76_9MYCO</name>
<proteinExistence type="inferred from homology"/>
<keyword evidence="6" id="KW-0378">Hydrolase</keyword>
<dbReference type="Pfam" id="PF05108">
    <property type="entry name" value="T7SS_ESX1_EccB"/>
    <property type="match status" value="1"/>
</dbReference>
<gene>
    <name evidence="11" type="primary">eccB</name>
    <name evidence="11" type="ORF">ORI27_13360</name>
</gene>
<dbReference type="NCBIfam" id="TIGR03919">
    <property type="entry name" value="T7SS_EccB"/>
    <property type="match status" value="1"/>
</dbReference>
<comment type="caution">
    <text evidence="11">The sequence shown here is derived from an EMBL/GenBank/DDBJ whole genome shotgun (WGS) entry which is preliminary data.</text>
</comment>
<keyword evidence="3" id="KW-1003">Cell membrane</keyword>
<sequence>MAGRPSLRAQVSAQRFVLRRLEYSILGRAMPSRHDPLRAQKLALLAGCAAAAGMLVLDVILGSARHDKIPDDALVMVRQSGALFVRVDGRLRPVADLTSARLILGSPATPRLVDAAALARVVDGPVLGIPGAPRSLGTVTAPVDVRWDVCDEADGTTTVSVGDDAAPAELDPNAAVLVTAAHGDGAVYLLYDGKRAMIDPGDPATARALHLDGVVARKVSATVLNVVPEVPAINPPRVAGLAERSGTGGLPVGTVVRVSRADSPEYYVVLRGGLQRVGRLTVDLIRFANPATSTEIPEVPLELVARSPLIDALPVGTYPDDTPSLLDVGEELCATWLSGRSGIAVGRPTGDRIEAVVLAGADGDGPGVDKARMSPGRSLDVVDPSAATRYLIGAAGVRFPVKDSAATALGLDGEPAAAPWAILSALPSGPELTREAALVRRDVFVSAP</sequence>
<dbReference type="RefSeq" id="WP_265997158.1">
    <property type="nucleotide sequence ID" value="NZ_JAPJDN010000009.1"/>
</dbReference>
<keyword evidence="8 10" id="KW-1133">Transmembrane helix</keyword>
<dbReference type="InterPro" id="IPR007795">
    <property type="entry name" value="T7SS_EccB"/>
</dbReference>